<reference evidence="1" key="2">
    <citation type="journal article" date="2020" name="Nat. Commun.">
        <title>Large-scale genome sequencing of mycorrhizal fungi provides insights into the early evolution of symbiotic traits.</title>
        <authorList>
            <person name="Miyauchi S."/>
            <person name="Kiss E."/>
            <person name="Kuo A."/>
            <person name="Drula E."/>
            <person name="Kohler A."/>
            <person name="Sanchez-Garcia M."/>
            <person name="Morin E."/>
            <person name="Andreopoulos B."/>
            <person name="Barry K.W."/>
            <person name="Bonito G."/>
            <person name="Buee M."/>
            <person name="Carver A."/>
            <person name="Chen C."/>
            <person name="Cichocki N."/>
            <person name="Clum A."/>
            <person name="Culley D."/>
            <person name="Crous P.W."/>
            <person name="Fauchery L."/>
            <person name="Girlanda M."/>
            <person name="Hayes R.D."/>
            <person name="Keri Z."/>
            <person name="LaButti K."/>
            <person name="Lipzen A."/>
            <person name="Lombard V."/>
            <person name="Magnuson J."/>
            <person name="Maillard F."/>
            <person name="Murat C."/>
            <person name="Nolan M."/>
            <person name="Ohm R.A."/>
            <person name="Pangilinan J."/>
            <person name="Pereira M.F."/>
            <person name="Perotto S."/>
            <person name="Peter M."/>
            <person name="Pfister S."/>
            <person name="Riley R."/>
            <person name="Sitrit Y."/>
            <person name="Stielow J.B."/>
            <person name="Szollosi G."/>
            <person name="Zifcakova L."/>
            <person name="Stursova M."/>
            <person name="Spatafora J.W."/>
            <person name="Tedersoo L."/>
            <person name="Vaario L.M."/>
            <person name="Yamada A."/>
            <person name="Yan M."/>
            <person name="Wang P."/>
            <person name="Xu J."/>
            <person name="Bruns T."/>
            <person name="Baldrian P."/>
            <person name="Vilgalys R."/>
            <person name="Dunand C."/>
            <person name="Henrissat B."/>
            <person name="Grigoriev I.V."/>
            <person name="Hibbett D."/>
            <person name="Nagy L.G."/>
            <person name="Martin F.M."/>
        </authorList>
    </citation>
    <scope>NUCLEOTIDE SEQUENCE</scope>
    <source>
        <strain evidence="1">P2</strain>
    </source>
</reference>
<comment type="caution">
    <text evidence="1">The sequence shown here is derived from an EMBL/GenBank/DDBJ whole genome shotgun (WGS) entry which is preliminary data.</text>
</comment>
<keyword evidence="2" id="KW-1185">Reference proteome</keyword>
<gene>
    <name evidence="1" type="ORF">BDM02DRAFT_1284568</name>
</gene>
<accession>A0ACB6ZMM2</accession>
<dbReference type="EMBL" id="MU117982">
    <property type="protein sequence ID" value="KAF9650655.1"/>
    <property type="molecule type" value="Genomic_DNA"/>
</dbReference>
<reference evidence="1" key="1">
    <citation type="submission" date="2019-10" db="EMBL/GenBank/DDBJ databases">
        <authorList>
            <consortium name="DOE Joint Genome Institute"/>
            <person name="Kuo A."/>
            <person name="Miyauchi S."/>
            <person name="Kiss E."/>
            <person name="Drula E."/>
            <person name="Kohler A."/>
            <person name="Sanchez-Garcia M."/>
            <person name="Andreopoulos B."/>
            <person name="Barry K.W."/>
            <person name="Bonito G."/>
            <person name="Buee M."/>
            <person name="Carver A."/>
            <person name="Chen C."/>
            <person name="Cichocki N."/>
            <person name="Clum A."/>
            <person name="Culley D."/>
            <person name="Crous P.W."/>
            <person name="Fauchery L."/>
            <person name="Girlanda M."/>
            <person name="Hayes R."/>
            <person name="Keri Z."/>
            <person name="Labutti K."/>
            <person name="Lipzen A."/>
            <person name="Lombard V."/>
            <person name="Magnuson J."/>
            <person name="Maillard F."/>
            <person name="Morin E."/>
            <person name="Murat C."/>
            <person name="Nolan M."/>
            <person name="Ohm R."/>
            <person name="Pangilinan J."/>
            <person name="Pereira M."/>
            <person name="Perotto S."/>
            <person name="Peter M."/>
            <person name="Riley R."/>
            <person name="Sitrit Y."/>
            <person name="Stielow B."/>
            <person name="Szollosi G."/>
            <person name="Zifcakova L."/>
            <person name="Stursova M."/>
            <person name="Spatafora J.W."/>
            <person name="Tedersoo L."/>
            <person name="Vaario L.-M."/>
            <person name="Yamada A."/>
            <person name="Yan M."/>
            <person name="Wang P."/>
            <person name="Xu J."/>
            <person name="Bruns T."/>
            <person name="Baldrian P."/>
            <person name="Vilgalys R."/>
            <person name="Henrissat B."/>
            <person name="Grigoriev I.V."/>
            <person name="Hibbett D."/>
            <person name="Nagy L.G."/>
            <person name="Martin F.M."/>
        </authorList>
    </citation>
    <scope>NUCLEOTIDE SEQUENCE</scope>
    <source>
        <strain evidence="1">P2</strain>
    </source>
</reference>
<sequence length="298" mass="33051">MSYLLSPSLKSNHTRKESRRRRIQDHGGPCLSPSRHWEVELWRRSQSITSRHSESSIPASSDHPNISPSFPTLPSSPTAFVLNVPLSPPGPYGKSSIVTPRHRDRHPEPASSHDLDQLRLIALTELQKSVVEKGEGFVDKMRDWETHREREAMAHRGLKRSRSMMAHMTSDPMDDSADVMILDSPPDEEVCFWGSPRKKRAFSVDIVDALDTAPSETTPPVMTDDDTESCSRDSISAVPPSDPPSYPDIPSSCSDKAVSALALAFANGACGINDYQAVLDAYNHTHYGEESHVGELWD</sequence>
<dbReference type="Proteomes" id="UP000886501">
    <property type="component" value="Unassembled WGS sequence"/>
</dbReference>
<evidence type="ECO:0000313" key="1">
    <source>
        <dbReference type="EMBL" id="KAF9650655.1"/>
    </source>
</evidence>
<name>A0ACB6ZMM2_THEGA</name>
<organism evidence="1 2">
    <name type="scientific">Thelephora ganbajun</name>
    <name type="common">Ganba fungus</name>
    <dbReference type="NCBI Taxonomy" id="370292"/>
    <lineage>
        <taxon>Eukaryota</taxon>
        <taxon>Fungi</taxon>
        <taxon>Dikarya</taxon>
        <taxon>Basidiomycota</taxon>
        <taxon>Agaricomycotina</taxon>
        <taxon>Agaricomycetes</taxon>
        <taxon>Thelephorales</taxon>
        <taxon>Thelephoraceae</taxon>
        <taxon>Thelephora</taxon>
    </lineage>
</organism>
<evidence type="ECO:0000313" key="2">
    <source>
        <dbReference type="Proteomes" id="UP000886501"/>
    </source>
</evidence>
<protein>
    <submittedName>
        <fullName evidence="1">Uncharacterized protein</fullName>
    </submittedName>
</protein>
<proteinExistence type="predicted"/>